<dbReference type="GO" id="GO:0016567">
    <property type="term" value="P:protein ubiquitination"/>
    <property type="evidence" value="ECO:0007669"/>
    <property type="project" value="InterPro"/>
</dbReference>
<feature type="compositionally biased region" description="Low complexity" evidence="7">
    <location>
        <begin position="494"/>
        <end position="507"/>
    </location>
</feature>
<dbReference type="InterPro" id="IPR001878">
    <property type="entry name" value="Znf_CCHC"/>
</dbReference>
<dbReference type="SMART" id="SM00343">
    <property type="entry name" value="ZnF_C2HC"/>
    <property type="match status" value="1"/>
</dbReference>
<evidence type="ECO:0000256" key="6">
    <source>
        <dbReference type="PROSITE-ProRule" id="PRU00047"/>
    </source>
</evidence>
<accession>A0A2P4Y5F3</accession>
<keyword evidence="12" id="KW-1185">Reference proteome</keyword>
<dbReference type="SUPFAM" id="SSF57756">
    <property type="entry name" value="Retrovirus zinc finger-like domains"/>
    <property type="match status" value="1"/>
</dbReference>
<evidence type="ECO:0000259" key="10">
    <source>
        <dbReference type="PROSITE" id="PS51282"/>
    </source>
</evidence>
<dbReference type="PANTHER" id="PTHR15439">
    <property type="entry name" value="RETINOBLASTOMA-BINDING PROTEIN 6"/>
    <property type="match status" value="1"/>
</dbReference>
<proteinExistence type="predicted"/>
<dbReference type="Proteomes" id="UP000237271">
    <property type="component" value="Unassembled WGS sequence"/>
</dbReference>
<name>A0A2P4Y5F3_9STRA</name>
<evidence type="ECO:0000256" key="7">
    <source>
        <dbReference type="SAM" id="MobiDB-lite"/>
    </source>
</evidence>
<dbReference type="InterPro" id="IPR025829">
    <property type="entry name" value="Zn_knuckle_CX2CX3GHX4C"/>
</dbReference>
<feature type="compositionally biased region" description="Acidic residues" evidence="7">
    <location>
        <begin position="472"/>
        <end position="493"/>
    </location>
</feature>
<dbReference type="PROSITE" id="PS50158">
    <property type="entry name" value="ZF_CCHC"/>
    <property type="match status" value="1"/>
</dbReference>
<keyword evidence="5" id="KW-0539">Nucleus</keyword>
<evidence type="ECO:0000256" key="1">
    <source>
        <dbReference type="ARBA" id="ARBA00004123"/>
    </source>
</evidence>
<dbReference type="GO" id="GO:0006511">
    <property type="term" value="P:ubiquitin-dependent protein catabolic process"/>
    <property type="evidence" value="ECO:0007669"/>
    <property type="project" value="TreeGrafter"/>
</dbReference>
<dbReference type="InterPro" id="IPR003613">
    <property type="entry name" value="Ubox_domain"/>
</dbReference>
<dbReference type="GO" id="GO:0006397">
    <property type="term" value="P:mRNA processing"/>
    <property type="evidence" value="ECO:0007669"/>
    <property type="project" value="InterPro"/>
</dbReference>
<dbReference type="OrthoDB" id="106784at2759"/>
<dbReference type="SUPFAM" id="SSF57850">
    <property type="entry name" value="RING/U-box"/>
    <property type="match status" value="1"/>
</dbReference>
<feature type="compositionally biased region" description="Pro residues" evidence="7">
    <location>
        <begin position="508"/>
        <end position="517"/>
    </location>
</feature>
<feature type="region of interest" description="Disordered" evidence="7">
    <location>
        <begin position="444"/>
        <end position="528"/>
    </location>
</feature>
<feature type="compositionally biased region" description="Basic and acidic residues" evidence="7">
    <location>
        <begin position="518"/>
        <end position="528"/>
    </location>
</feature>
<organism evidence="11 12">
    <name type="scientific">Phytophthora palmivora</name>
    <dbReference type="NCBI Taxonomy" id="4796"/>
    <lineage>
        <taxon>Eukaryota</taxon>
        <taxon>Sar</taxon>
        <taxon>Stramenopiles</taxon>
        <taxon>Oomycota</taxon>
        <taxon>Peronosporomycetes</taxon>
        <taxon>Peronosporales</taxon>
        <taxon>Peronosporaceae</taxon>
        <taxon>Phytophthora</taxon>
    </lineage>
</organism>
<dbReference type="GO" id="GO:0003676">
    <property type="term" value="F:nucleic acid binding"/>
    <property type="evidence" value="ECO:0007669"/>
    <property type="project" value="InterPro"/>
</dbReference>
<evidence type="ECO:0000313" key="11">
    <source>
        <dbReference type="EMBL" id="POM72939.1"/>
    </source>
</evidence>
<evidence type="ECO:0000259" key="8">
    <source>
        <dbReference type="PROSITE" id="PS50089"/>
    </source>
</evidence>
<evidence type="ECO:0000256" key="4">
    <source>
        <dbReference type="ARBA" id="ARBA00022833"/>
    </source>
</evidence>
<dbReference type="InterPro" id="IPR001841">
    <property type="entry name" value="Znf_RING"/>
</dbReference>
<evidence type="ECO:0000259" key="9">
    <source>
        <dbReference type="PROSITE" id="PS50158"/>
    </source>
</evidence>
<keyword evidence="2" id="KW-0479">Metal-binding</keyword>
<evidence type="ECO:0000256" key="3">
    <source>
        <dbReference type="ARBA" id="ARBA00022771"/>
    </source>
</evidence>
<dbReference type="Gene3D" id="3.30.40.10">
    <property type="entry name" value="Zinc/RING finger domain, C3HC4 (zinc finger)"/>
    <property type="match status" value="1"/>
</dbReference>
<dbReference type="InterPro" id="IPR033489">
    <property type="entry name" value="RBBP6"/>
</dbReference>
<comment type="subcellular location">
    <subcellularLocation>
        <location evidence="1">Nucleus</location>
    </subcellularLocation>
</comment>
<dbReference type="InterPro" id="IPR014891">
    <property type="entry name" value="DWNN_domain"/>
</dbReference>
<dbReference type="SMART" id="SM01180">
    <property type="entry name" value="DWNN"/>
    <property type="match status" value="1"/>
</dbReference>
<feature type="compositionally biased region" description="Basic and acidic residues" evidence="7">
    <location>
        <begin position="462"/>
        <end position="471"/>
    </location>
</feature>
<keyword evidence="3 6" id="KW-0863">Zinc-finger</keyword>
<dbReference type="PROSITE" id="PS51282">
    <property type="entry name" value="DWNN"/>
    <property type="match status" value="1"/>
</dbReference>
<dbReference type="AlphaFoldDB" id="A0A2P4Y5F3"/>
<evidence type="ECO:0000256" key="5">
    <source>
        <dbReference type="ARBA" id="ARBA00023242"/>
    </source>
</evidence>
<dbReference type="Pfam" id="PF13696">
    <property type="entry name" value="zf-CCHC_2"/>
    <property type="match status" value="1"/>
</dbReference>
<feature type="domain" description="RING-type" evidence="8">
    <location>
        <begin position="352"/>
        <end position="392"/>
    </location>
</feature>
<dbReference type="Pfam" id="PF08783">
    <property type="entry name" value="DWNN"/>
    <property type="match status" value="1"/>
</dbReference>
<dbReference type="Gene3D" id="4.10.60.10">
    <property type="entry name" value="Zinc finger, CCHC-type"/>
    <property type="match status" value="1"/>
</dbReference>
<dbReference type="CDD" id="cd16620">
    <property type="entry name" value="vRING-HC-C4C4_RBBP6"/>
    <property type="match status" value="1"/>
</dbReference>
<feature type="domain" description="CCHC-type" evidence="9">
    <location>
        <begin position="254"/>
        <end position="268"/>
    </location>
</feature>
<comment type="caution">
    <text evidence="11">The sequence shown here is derived from an EMBL/GenBank/DDBJ whole genome shotgun (WGS) entry which is preliminary data.</text>
</comment>
<dbReference type="FunFam" id="4.10.60.10:FF:000005">
    <property type="entry name" value="E3 ubiquitin-protein ligase RBBP6"/>
    <property type="match status" value="1"/>
</dbReference>
<feature type="domain" description="DWNN" evidence="10">
    <location>
        <begin position="3"/>
        <end position="76"/>
    </location>
</feature>
<dbReference type="Pfam" id="PF04564">
    <property type="entry name" value="U-box"/>
    <property type="match status" value="1"/>
</dbReference>
<gene>
    <name evidence="11" type="ORF">PHPALM_10271</name>
</gene>
<evidence type="ECO:0000313" key="12">
    <source>
        <dbReference type="Proteomes" id="UP000237271"/>
    </source>
</evidence>
<dbReference type="InterPro" id="IPR036875">
    <property type="entry name" value="Znf_CCHC_sf"/>
</dbReference>
<dbReference type="PROSITE" id="PS50089">
    <property type="entry name" value="ZF_RING_2"/>
    <property type="match status" value="1"/>
</dbReference>
<dbReference type="EMBL" id="NCKW01005380">
    <property type="protein sequence ID" value="POM72939.1"/>
    <property type="molecule type" value="Genomic_DNA"/>
</dbReference>
<dbReference type="InterPro" id="IPR013083">
    <property type="entry name" value="Znf_RING/FYVE/PHD"/>
</dbReference>
<dbReference type="PANTHER" id="PTHR15439:SF0">
    <property type="entry name" value="CELL DIVISION CYCLE AND APOPTOSIS REGULATOR PROTEIN 1-RELATED"/>
    <property type="match status" value="1"/>
</dbReference>
<reference evidence="11 12" key="1">
    <citation type="journal article" date="2017" name="Genome Biol. Evol.">
        <title>Phytophthora megakarya and P. palmivora, closely related causal agents of cacao black pod rot, underwent increases in genome sizes and gene numbers by different mechanisms.</title>
        <authorList>
            <person name="Ali S.S."/>
            <person name="Shao J."/>
            <person name="Lary D.J."/>
            <person name="Kronmiller B."/>
            <person name="Shen D."/>
            <person name="Strem M.D."/>
            <person name="Amoako-Attah I."/>
            <person name="Akrofi A.Y."/>
            <person name="Begoude B.A."/>
            <person name="Ten Hoopen G.M."/>
            <person name="Coulibaly K."/>
            <person name="Kebe B.I."/>
            <person name="Melnick R.L."/>
            <person name="Guiltinan M.J."/>
            <person name="Tyler B.M."/>
            <person name="Meinhardt L.W."/>
            <person name="Bailey B.A."/>
        </authorList>
    </citation>
    <scope>NUCLEOTIDE SEQUENCE [LARGE SCALE GENOMIC DNA]</scope>
    <source>
        <strain evidence="12">sbr112.9</strain>
    </source>
</reference>
<sequence>MSIHFKFKSAKEFDTVTFPGAVIRVLDLKKAIVDKKKLAKGLDFDLVITDAQNGKVYDDETTQLPRNTSVTVKRIPSQQPGSGLLARMKQEAAVAAAAAAAAAIHMSPPVAPMAGPSPVLAGTTPSQPMATLSLSAGDATAGAQTMEDELAALQSIHEQAEDMRGSRLGNKTWTASSGSNANHVMNYYSANGPGGEAGGRGSGAGGRGFGRGGRGGEFGGRGTMMNGRGGGRGTGPGVPAGPNLLGSPPPNYVCYRCGTPGHYIQNCPTNGDPEFDQHRVKKKTGIPKSFMKAVSDPSEIPVGAGKTVVNAPWGGLAVIEPQNKNFSKLMARSGGSATLDQFISNPPEHLACPLCRRLMSDAVLIPCCQESACDECLRSALIERKLTCPLCNVSNMSPEKLLPNKVLRTSVDEFLRRARTEQQEREQLVKEAEEKALAKQKAAELAASSATRRSGDSADATLEIKKGKKGDGEEDEEDEFGGDIFGDGDENEDAASPQKSTAAASASPPQPPEQPPLPKDDGDTDERR</sequence>
<keyword evidence="4" id="KW-0862">Zinc</keyword>
<dbReference type="Gene3D" id="3.10.20.90">
    <property type="entry name" value="Phosphatidylinositol 3-kinase Catalytic Subunit, Chain A, domain 1"/>
    <property type="match status" value="1"/>
</dbReference>
<dbReference type="GO" id="GO:0008270">
    <property type="term" value="F:zinc ion binding"/>
    <property type="evidence" value="ECO:0007669"/>
    <property type="project" value="UniProtKB-KW"/>
</dbReference>
<dbReference type="GO" id="GO:0061630">
    <property type="term" value="F:ubiquitin protein ligase activity"/>
    <property type="evidence" value="ECO:0007669"/>
    <property type="project" value="InterPro"/>
</dbReference>
<evidence type="ECO:0000256" key="2">
    <source>
        <dbReference type="ARBA" id="ARBA00022723"/>
    </source>
</evidence>
<protein>
    <submittedName>
        <fullName evidence="11">Uncharacterized protein</fullName>
    </submittedName>
</protein>
<dbReference type="GO" id="GO:0005634">
    <property type="term" value="C:nucleus"/>
    <property type="evidence" value="ECO:0007669"/>
    <property type="project" value="UniProtKB-SubCell"/>
</dbReference>